<dbReference type="EMBL" id="FRBD01000038">
    <property type="protein sequence ID" value="SHL24713.1"/>
    <property type="molecule type" value="Genomic_DNA"/>
</dbReference>
<organism evidence="1 2">
    <name type="scientific">Xylanibacter ruminicola</name>
    <name type="common">Prevotella ruminicola</name>
    <dbReference type="NCBI Taxonomy" id="839"/>
    <lineage>
        <taxon>Bacteria</taxon>
        <taxon>Pseudomonadati</taxon>
        <taxon>Bacteroidota</taxon>
        <taxon>Bacteroidia</taxon>
        <taxon>Bacteroidales</taxon>
        <taxon>Prevotellaceae</taxon>
        <taxon>Xylanibacter</taxon>
    </lineage>
</organism>
<name>A0A1M6Z2W4_XYLRU</name>
<proteinExistence type="predicted"/>
<evidence type="ECO:0000313" key="2">
    <source>
        <dbReference type="Proteomes" id="UP000184130"/>
    </source>
</evidence>
<evidence type="ECO:0000313" key="1">
    <source>
        <dbReference type="EMBL" id="SHL24713.1"/>
    </source>
</evidence>
<dbReference type="Proteomes" id="UP000184130">
    <property type="component" value="Unassembled WGS sequence"/>
</dbReference>
<protein>
    <submittedName>
        <fullName evidence="1">Uncharacterized protein</fullName>
    </submittedName>
</protein>
<gene>
    <name evidence="1" type="ORF">SAMN05216463_1384</name>
</gene>
<sequence>MGGSGMKRYFLIAIALTIVVCATAEKKDGVVEDYNRSSLYTFSIYNPGTAMASNIFSTLLKVQHPDRFNDHNLSLRVLRTRGNPKPEELIDQIAAFLDRNKVAQRLVSKWFNRDRSDGSFDMELIKERGNYNATIEDLNMAMKTVRGKAMLEDAGEQLIGNTFVIVNEVSYVDKHARADGVGAVFETLSIIGGAVAKAKGDKNNTIQSIGNTGETISKLVAGFTVHIKSHLFRLVWNDSIASTFYSQCYYDKDHIDAAKRRAYALKSKLFRLEYVGDYEATSGKTVLRGLHNNDEVFLKVLTRALDKNIVELRKKFEIFKITAPVFEITSDGMLHIHIGMKEGVEPTSKYEVLERSVDEEGHIIYHRKGTIRPVKDMIWDNRFMATEEQAEGADFGFTTFEKVSGGDFYQGMLIRELK</sequence>
<accession>A0A1M6Z2W4</accession>
<dbReference type="AlphaFoldDB" id="A0A1M6Z2W4"/>
<reference evidence="1 2" key="1">
    <citation type="submission" date="2016-11" db="EMBL/GenBank/DDBJ databases">
        <authorList>
            <person name="Jaros S."/>
            <person name="Januszkiewicz K."/>
            <person name="Wedrychowicz H."/>
        </authorList>
    </citation>
    <scope>NUCLEOTIDE SEQUENCE [LARGE SCALE GENOMIC DNA]</scope>
    <source>
        <strain evidence="1 2">KHT3</strain>
    </source>
</reference>